<reference evidence="5" key="1">
    <citation type="journal article" date="2021" name="IMA Fungus">
        <title>Genomic characterization of three marine fungi, including Emericellopsis atlantica sp. nov. with signatures of a generalist lifestyle and marine biomass degradation.</title>
        <authorList>
            <person name="Hagestad O.C."/>
            <person name="Hou L."/>
            <person name="Andersen J.H."/>
            <person name="Hansen E.H."/>
            <person name="Altermark B."/>
            <person name="Li C."/>
            <person name="Kuhnert E."/>
            <person name="Cox R.J."/>
            <person name="Crous P.W."/>
            <person name="Spatafora J.W."/>
            <person name="Lail K."/>
            <person name="Amirebrahimi M."/>
            <person name="Lipzen A."/>
            <person name="Pangilinan J."/>
            <person name="Andreopoulos W."/>
            <person name="Hayes R.D."/>
            <person name="Ng V."/>
            <person name="Grigoriev I.V."/>
            <person name="Jackson S.A."/>
            <person name="Sutton T.D.S."/>
            <person name="Dobson A.D.W."/>
            <person name="Rama T."/>
        </authorList>
    </citation>
    <scope>NUCLEOTIDE SEQUENCE</scope>
    <source>
        <strain evidence="5">TRa3180A</strain>
    </source>
</reference>
<keyword evidence="2 4" id="KW-0479">Metal-binding</keyword>
<keyword evidence="6" id="KW-1185">Reference proteome</keyword>
<dbReference type="OrthoDB" id="407010at2759"/>
<dbReference type="GO" id="GO:0016702">
    <property type="term" value="F:oxidoreductase activity, acting on single donors with incorporation of molecular oxygen, incorporation of two atoms of oxygen"/>
    <property type="evidence" value="ECO:0007669"/>
    <property type="project" value="InterPro"/>
</dbReference>
<keyword evidence="3 4" id="KW-0408">Iron</keyword>
<comment type="similarity">
    <text evidence="1">Belongs to the carotenoid oxygenase family.</text>
</comment>
<sequence length="107" mass="11865">MPSRSSIRLPISLYTVRFRSHLSVLQPLVRGQQLMFPGEKPKHIPGEAIIVSGPTRRSDEDGGFLPNLFLNGEAGNSYLLCLDVATMQEFETAEVDVTVDIGFHFCT</sequence>
<evidence type="ECO:0000256" key="1">
    <source>
        <dbReference type="ARBA" id="ARBA00006787"/>
    </source>
</evidence>
<dbReference type="EMBL" id="MU253956">
    <property type="protein sequence ID" value="KAG9243716.1"/>
    <property type="molecule type" value="Genomic_DNA"/>
</dbReference>
<dbReference type="InterPro" id="IPR004294">
    <property type="entry name" value="Carotenoid_Oase"/>
</dbReference>
<comment type="cofactor">
    <cofactor evidence="4">
        <name>Fe(2+)</name>
        <dbReference type="ChEBI" id="CHEBI:29033"/>
    </cofactor>
    <text evidence="4">Binds 1 Fe(2+) ion per subunit.</text>
</comment>
<evidence type="ECO:0000256" key="2">
    <source>
        <dbReference type="ARBA" id="ARBA00022723"/>
    </source>
</evidence>
<dbReference type="Proteomes" id="UP000887226">
    <property type="component" value="Unassembled WGS sequence"/>
</dbReference>
<proteinExistence type="inferred from homology"/>
<evidence type="ECO:0000256" key="3">
    <source>
        <dbReference type="ARBA" id="ARBA00023004"/>
    </source>
</evidence>
<evidence type="ECO:0000256" key="4">
    <source>
        <dbReference type="PIRSR" id="PIRSR604294-1"/>
    </source>
</evidence>
<name>A0A9P7Z1V8_9HELO</name>
<dbReference type="Pfam" id="PF03055">
    <property type="entry name" value="RPE65"/>
    <property type="match status" value="1"/>
</dbReference>
<accession>A0A9P7Z1V8</accession>
<organism evidence="5 6">
    <name type="scientific">Calycina marina</name>
    <dbReference type="NCBI Taxonomy" id="1763456"/>
    <lineage>
        <taxon>Eukaryota</taxon>
        <taxon>Fungi</taxon>
        <taxon>Dikarya</taxon>
        <taxon>Ascomycota</taxon>
        <taxon>Pezizomycotina</taxon>
        <taxon>Leotiomycetes</taxon>
        <taxon>Helotiales</taxon>
        <taxon>Pezizellaceae</taxon>
        <taxon>Calycina</taxon>
    </lineage>
</organism>
<comment type="caution">
    <text evidence="5">The sequence shown here is derived from an EMBL/GenBank/DDBJ whole genome shotgun (WGS) entry which is preliminary data.</text>
</comment>
<dbReference type="GO" id="GO:0046872">
    <property type="term" value="F:metal ion binding"/>
    <property type="evidence" value="ECO:0007669"/>
    <property type="project" value="UniProtKB-KW"/>
</dbReference>
<protein>
    <submittedName>
        <fullName evidence="5">Uncharacterized protein</fullName>
    </submittedName>
</protein>
<evidence type="ECO:0000313" key="6">
    <source>
        <dbReference type="Proteomes" id="UP000887226"/>
    </source>
</evidence>
<feature type="binding site" evidence="4">
    <location>
        <position position="104"/>
    </location>
    <ligand>
        <name>Fe cation</name>
        <dbReference type="ChEBI" id="CHEBI:24875"/>
        <note>catalytic</note>
    </ligand>
</feature>
<evidence type="ECO:0000313" key="5">
    <source>
        <dbReference type="EMBL" id="KAG9243716.1"/>
    </source>
</evidence>
<gene>
    <name evidence="5" type="ORF">BJ878DRAFT_107180</name>
</gene>
<dbReference type="AlphaFoldDB" id="A0A9P7Z1V8"/>